<dbReference type="InterPro" id="IPR006674">
    <property type="entry name" value="HD_domain"/>
</dbReference>
<dbReference type="RefSeq" id="WP_007908491.1">
    <property type="nucleotide sequence ID" value="NZ_ADVG01000001.1"/>
</dbReference>
<gene>
    <name evidence="2" type="ORF">Krac_12464</name>
</gene>
<dbReference type="PROSITE" id="PS51831">
    <property type="entry name" value="HD"/>
    <property type="match status" value="1"/>
</dbReference>
<keyword evidence="2" id="KW-0378">Hydrolase</keyword>
<accession>D6TH81</accession>
<organism evidence="2 3">
    <name type="scientific">Ktedonobacter racemifer DSM 44963</name>
    <dbReference type="NCBI Taxonomy" id="485913"/>
    <lineage>
        <taxon>Bacteria</taxon>
        <taxon>Bacillati</taxon>
        <taxon>Chloroflexota</taxon>
        <taxon>Ktedonobacteria</taxon>
        <taxon>Ktedonobacterales</taxon>
        <taxon>Ktedonobacteraceae</taxon>
        <taxon>Ktedonobacter</taxon>
    </lineage>
</organism>
<dbReference type="OrthoDB" id="9797344at2"/>
<dbReference type="Gene3D" id="1.10.3210.50">
    <property type="match status" value="1"/>
</dbReference>
<evidence type="ECO:0000313" key="2">
    <source>
        <dbReference type="EMBL" id="EFH90823.1"/>
    </source>
</evidence>
<dbReference type="STRING" id="485913.Krac_12464"/>
<dbReference type="SMART" id="SM00471">
    <property type="entry name" value="HDc"/>
    <property type="match status" value="1"/>
</dbReference>
<feature type="domain" description="HD" evidence="1">
    <location>
        <begin position="29"/>
        <end position="136"/>
    </location>
</feature>
<comment type="caution">
    <text evidence="2">The sequence shown here is derived from an EMBL/GenBank/DDBJ whole genome shotgun (WGS) entry which is preliminary data.</text>
</comment>
<dbReference type="FunCoup" id="D6TH81">
    <property type="interactions" value="151"/>
</dbReference>
<reference evidence="2 3" key="1">
    <citation type="journal article" date="2011" name="Stand. Genomic Sci.">
        <title>Non-contiguous finished genome sequence and contextual data of the filamentous soil bacterium Ktedonobacter racemifer type strain (SOSP1-21).</title>
        <authorList>
            <person name="Chang Y.J."/>
            <person name="Land M."/>
            <person name="Hauser L."/>
            <person name="Chertkov O."/>
            <person name="Del Rio T.G."/>
            <person name="Nolan M."/>
            <person name="Copeland A."/>
            <person name="Tice H."/>
            <person name="Cheng J.F."/>
            <person name="Lucas S."/>
            <person name="Han C."/>
            <person name="Goodwin L."/>
            <person name="Pitluck S."/>
            <person name="Ivanova N."/>
            <person name="Ovchinikova G."/>
            <person name="Pati A."/>
            <person name="Chen A."/>
            <person name="Palaniappan K."/>
            <person name="Mavromatis K."/>
            <person name="Liolios K."/>
            <person name="Brettin T."/>
            <person name="Fiebig A."/>
            <person name="Rohde M."/>
            <person name="Abt B."/>
            <person name="Goker M."/>
            <person name="Detter J.C."/>
            <person name="Woyke T."/>
            <person name="Bristow J."/>
            <person name="Eisen J.A."/>
            <person name="Markowitz V."/>
            <person name="Hugenholtz P."/>
            <person name="Kyrpides N.C."/>
            <person name="Klenk H.P."/>
            <person name="Lapidus A."/>
        </authorList>
    </citation>
    <scope>NUCLEOTIDE SEQUENCE [LARGE SCALE GENOMIC DNA]</scope>
    <source>
        <strain evidence="3">DSM 44963</strain>
    </source>
</reference>
<evidence type="ECO:0000313" key="3">
    <source>
        <dbReference type="Proteomes" id="UP000004508"/>
    </source>
</evidence>
<dbReference type="EMBL" id="ADVG01000001">
    <property type="protein sequence ID" value="EFH90823.1"/>
    <property type="molecule type" value="Genomic_DNA"/>
</dbReference>
<proteinExistence type="predicted"/>
<evidence type="ECO:0000259" key="1">
    <source>
        <dbReference type="PROSITE" id="PS51831"/>
    </source>
</evidence>
<dbReference type="InterPro" id="IPR003607">
    <property type="entry name" value="HD/PDEase_dom"/>
</dbReference>
<dbReference type="SUPFAM" id="SSF109604">
    <property type="entry name" value="HD-domain/PDEase-like"/>
    <property type="match status" value="1"/>
</dbReference>
<dbReference type="AlphaFoldDB" id="D6TH81"/>
<dbReference type="CDD" id="cd00077">
    <property type="entry name" value="HDc"/>
    <property type="match status" value="1"/>
</dbReference>
<dbReference type="PANTHER" id="PTHR33594:SF1">
    <property type="entry name" value="HD_PDEASE DOMAIN-CONTAINING PROTEIN"/>
    <property type="match status" value="1"/>
</dbReference>
<dbReference type="Proteomes" id="UP000004508">
    <property type="component" value="Unassembled WGS sequence"/>
</dbReference>
<dbReference type="Pfam" id="PF01966">
    <property type="entry name" value="HD"/>
    <property type="match status" value="1"/>
</dbReference>
<dbReference type="InParanoid" id="D6TH81"/>
<protein>
    <submittedName>
        <fullName evidence="2">Metal dependent phosphohydrolase</fullName>
    </submittedName>
</protein>
<dbReference type="GO" id="GO:0016787">
    <property type="term" value="F:hydrolase activity"/>
    <property type="evidence" value="ECO:0007669"/>
    <property type="project" value="UniProtKB-KW"/>
</dbReference>
<dbReference type="eggNOG" id="COG1418">
    <property type="taxonomic scope" value="Bacteria"/>
</dbReference>
<dbReference type="PANTHER" id="PTHR33594">
    <property type="entry name" value="SUPERFAMILY HYDROLASE, PUTATIVE (AFU_ORTHOLOGUE AFUA_1G03035)-RELATED"/>
    <property type="match status" value="1"/>
</dbReference>
<sequence length="224" mass="26020">MDLAEQAIVEAVYAEVKEHFTQVHDLAHGWDHIERVYKLARYIGEREVRREPCDLFVIEMAALMHDLGRAAPHDVAGHHADLSVSMARDVMQRHALAEERQQAIEHAIIAHSFSRKVEPQTLEAKIVRDADRLDGLGAIGVMRWAVTGAVRHGREGETVAYHPTDPFGQRHELDDKHYMLDHFYKKLLQLMETMQTETGRALAWRRTQFMEQYLDEFRKELELF</sequence>
<keyword evidence="3" id="KW-1185">Reference proteome</keyword>
<name>D6TH81_KTERA</name>